<comment type="caution">
    <text evidence="1">The sequence shown here is derived from an EMBL/GenBank/DDBJ whole genome shotgun (WGS) entry which is preliminary data.</text>
</comment>
<accession>A0ABT6CHX0</accession>
<sequence length="48" mass="5512">MNRHRPVRTEIRWNGAHYVASCQNCGQPLRRVGKGRWREAPPDESAPA</sequence>
<dbReference type="Proteomes" id="UP001222770">
    <property type="component" value="Unassembled WGS sequence"/>
</dbReference>
<keyword evidence="2" id="KW-1185">Reference proteome</keyword>
<evidence type="ECO:0000313" key="1">
    <source>
        <dbReference type="EMBL" id="MDF8333524.1"/>
    </source>
</evidence>
<protein>
    <submittedName>
        <fullName evidence="1">Uncharacterized protein</fullName>
    </submittedName>
</protein>
<reference evidence="1 2" key="1">
    <citation type="submission" date="2023-03" db="EMBL/GenBank/DDBJ databases">
        <title>Novosphingobium cyanobacteriorum sp. nov., isolated from a eutrophic reservoir during the Microcystis bloom period.</title>
        <authorList>
            <person name="Kang M."/>
            <person name="Le V."/>
            <person name="Ko S.-R."/>
            <person name="Lee S.-A."/>
            <person name="Ahn C.-Y."/>
        </authorList>
    </citation>
    <scope>NUCLEOTIDE SEQUENCE [LARGE SCALE GENOMIC DNA]</scope>
    <source>
        <strain evidence="1 2">HBC54</strain>
    </source>
</reference>
<proteinExistence type="predicted"/>
<gene>
    <name evidence="1" type="ORF">POM99_09955</name>
</gene>
<evidence type="ECO:0000313" key="2">
    <source>
        <dbReference type="Proteomes" id="UP001222770"/>
    </source>
</evidence>
<dbReference type="EMBL" id="JAROCY010000008">
    <property type="protein sequence ID" value="MDF8333524.1"/>
    <property type="molecule type" value="Genomic_DNA"/>
</dbReference>
<organism evidence="1 2">
    <name type="scientific">Novosphingobium cyanobacteriorum</name>
    <dbReference type="NCBI Taxonomy" id="3024215"/>
    <lineage>
        <taxon>Bacteria</taxon>
        <taxon>Pseudomonadati</taxon>
        <taxon>Pseudomonadota</taxon>
        <taxon>Alphaproteobacteria</taxon>
        <taxon>Sphingomonadales</taxon>
        <taxon>Sphingomonadaceae</taxon>
        <taxon>Novosphingobium</taxon>
    </lineage>
</organism>
<dbReference type="RefSeq" id="WP_277277306.1">
    <property type="nucleotide sequence ID" value="NZ_JAROCY010000008.1"/>
</dbReference>
<name>A0ABT6CHX0_9SPHN</name>